<dbReference type="Proteomes" id="UP000248749">
    <property type="component" value="Unassembled WGS sequence"/>
</dbReference>
<dbReference type="AlphaFoldDB" id="A0A2W2CSE5"/>
<feature type="compositionally biased region" description="Gly residues" evidence="1">
    <location>
        <begin position="313"/>
        <end position="322"/>
    </location>
</feature>
<feature type="signal peptide" evidence="3">
    <location>
        <begin position="1"/>
        <end position="34"/>
    </location>
</feature>
<feature type="region of interest" description="Disordered" evidence="1">
    <location>
        <begin position="292"/>
        <end position="323"/>
    </location>
</feature>
<evidence type="ECO:0000313" key="4">
    <source>
        <dbReference type="EMBL" id="PZG01513.1"/>
    </source>
</evidence>
<feature type="chain" id="PRO_5015994341" description="LPXTG cell wall anchor domain-containing protein" evidence="3">
    <location>
        <begin position="35"/>
        <end position="366"/>
    </location>
</feature>
<protein>
    <recommendedName>
        <fullName evidence="6">LPXTG cell wall anchor domain-containing protein</fullName>
    </recommendedName>
</protein>
<keyword evidence="5" id="KW-1185">Reference proteome</keyword>
<name>A0A2W2CSE5_9ACTN</name>
<dbReference type="EMBL" id="POUB01000027">
    <property type="protein sequence ID" value="PZG01513.1"/>
    <property type="molecule type" value="Genomic_DNA"/>
</dbReference>
<feature type="transmembrane region" description="Helical" evidence="2">
    <location>
        <begin position="332"/>
        <end position="352"/>
    </location>
</feature>
<keyword evidence="2" id="KW-1133">Transmembrane helix</keyword>
<feature type="compositionally biased region" description="Polar residues" evidence="1">
    <location>
        <begin position="292"/>
        <end position="308"/>
    </location>
</feature>
<keyword evidence="3" id="KW-0732">Signal</keyword>
<sequence>MHCAAVLRRALAATAASVTIAAGLVLAVATPAVAADLPDIRPANLCGALRFDWGPDEPVLGDSGPGTTTVLRNGVVVDEFQMGPRGDYQIGAVHTDVIELRWPELGRSDSFRYLDPGGCENPPRLRITPKDTCFRVALKLENNGSAPIEGLTLLVSVPPHERPLPAPDPGTSHQYVPLADGDRYGVRSTLPDGSHAIWLLGTFRQPAGCDREHITVQVTEICGGVRMRVDNGAGGDVVLDVRIEGHGRVRSQEVLARSAEIFEVPAPRGSVLLMGDVTGNLDFGSHTVAGTSCATPATDPTHSPTAGPSTDAPGGGGGGDGDGLPVTGFQTAALAAGGVLMAVAGLALLIIVRRRRLWFTAPEQNS</sequence>
<evidence type="ECO:0000313" key="5">
    <source>
        <dbReference type="Proteomes" id="UP000248749"/>
    </source>
</evidence>
<comment type="caution">
    <text evidence="4">The sequence shown here is derived from an EMBL/GenBank/DDBJ whole genome shotgun (WGS) entry which is preliminary data.</text>
</comment>
<dbReference type="NCBIfam" id="TIGR01167">
    <property type="entry name" value="LPXTG_anchor"/>
    <property type="match status" value="1"/>
</dbReference>
<gene>
    <name evidence="4" type="ORF">C1I99_06805</name>
</gene>
<keyword evidence="2" id="KW-0472">Membrane</keyword>
<evidence type="ECO:0000256" key="3">
    <source>
        <dbReference type="SAM" id="SignalP"/>
    </source>
</evidence>
<reference evidence="4 5" key="1">
    <citation type="submission" date="2018-01" db="EMBL/GenBank/DDBJ databases">
        <title>Draft genome sequence of Salinispora sp. 13K206.</title>
        <authorList>
            <person name="Sahin N."/>
            <person name="Saygin H."/>
            <person name="Ay H."/>
        </authorList>
    </citation>
    <scope>NUCLEOTIDE SEQUENCE [LARGE SCALE GENOMIC DNA]</scope>
    <source>
        <strain evidence="4 5">13K206</strain>
    </source>
</reference>
<evidence type="ECO:0000256" key="1">
    <source>
        <dbReference type="SAM" id="MobiDB-lite"/>
    </source>
</evidence>
<dbReference type="RefSeq" id="WP_111133352.1">
    <property type="nucleotide sequence ID" value="NZ_POUB01000027.1"/>
</dbReference>
<evidence type="ECO:0000256" key="2">
    <source>
        <dbReference type="SAM" id="Phobius"/>
    </source>
</evidence>
<keyword evidence="2" id="KW-0812">Transmembrane</keyword>
<dbReference type="OrthoDB" id="3393883at2"/>
<evidence type="ECO:0008006" key="6">
    <source>
        <dbReference type="Google" id="ProtNLM"/>
    </source>
</evidence>
<organism evidence="4 5">
    <name type="scientific">Micromonospora deserti</name>
    <dbReference type="NCBI Taxonomy" id="2070366"/>
    <lineage>
        <taxon>Bacteria</taxon>
        <taxon>Bacillati</taxon>
        <taxon>Actinomycetota</taxon>
        <taxon>Actinomycetes</taxon>
        <taxon>Micromonosporales</taxon>
        <taxon>Micromonosporaceae</taxon>
        <taxon>Micromonospora</taxon>
    </lineage>
</organism>
<proteinExistence type="predicted"/>
<accession>A0A2W2CSE5</accession>